<organism evidence="1 2">
    <name type="scientific">Dreissena polymorpha</name>
    <name type="common">Zebra mussel</name>
    <name type="synonym">Mytilus polymorpha</name>
    <dbReference type="NCBI Taxonomy" id="45954"/>
    <lineage>
        <taxon>Eukaryota</taxon>
        <taxon>Metazoa</taxon>
        <taxon>Spiralia</taxon>
        <taxon>Lophotrochozoa</taxon>
        <taxon>Mollusca</taxon>
        <taxon>Bivalvia</taxon>
        <taxon>Autobranchia</taxon>
        <taxon>Heteroconchia</taxon>
        <taxon>Euheterodonta</taxon>
        <taxon>Imparidentia</taxon>
        <taxon>Neoheterodontei</taxon>
        <taxon>Myida</taxon>
        <taxon>Dreissenoidea</taxon>
        <taxon>Dreissenidae</taxon>
        <taxon>Dreissena</taxon>
    </lineage>
</organism>
<evidence type="ECO:0000313" key="1">
    <source>
        <dbReference type="EMBL" id="KAH3747698.1"/>
    </source>
</evidence>
<name>A0A9D4I526_DREPO</name>
<reference evidence="1" key="2">
    <citation type="submission" date="2020-11" db="EMBL/GenBank/DDBJ databases">
        <authorList>
            <person name="McCartney M.A."/>
            <person name="Auch B."/>
            <person name="Kono T."/>
            <person name="Mallez S."/>
            <person name="Becker A."/>
            <person name="Gohl D.M."/>
            <person name="Silverstein K.A.T."/>
            <person name="Koren S."/>
            <person name="Bechman K.B."/>
            <person name="Herman A."/>
            <person name="Abrahante J.E."/>
            <person name="Garbe J."/>
        </authorList>
    </citation>
    <scope>NUCLEOTIDE SEQUENCE</scope>
    <source>
        <strain evidence="1">Duluth1</strain>
        <tissue evidence="1">Whole animal</tissue>
    </source>
</reference>
<dbReference type="Proteomes" id="UP000828390">
    <property type="component" value="Unassembled WGS sequence"/>
</dbReference>
<evidence type="ECO:0000313" key="2">
    <source>
        <dbReference type="Proteomes" id="UP000828390"/>
    </source>
</evidence>
<gene>
    <name evidence="1" type="ORF">DPMN_182127</name>
</gene>
<dbReference type="EMBL" id="JAIWYP010000010">
    <property type="protein sequence ID" value="KAH3747698.1"/>
    <property type="molecule type" value="Genomic_DNA"/>
</dbReference>
<sequence>MEEITDEYTRIKQEYCELKSVNVEQFEVINKQGTVRCSAALSLSATAEDCDDIFEKRLLQWEGIFVDTKPWIHYCKIRLNISCPGNSGGDS</sequence>
<dbReference type="AlphaFoldDB" id="A0A9D4I526"/>
<accession>A0A9D4I526</accession>
<proteinExistence type="predicted"/>
<keyword evidence="2" id="KW-1185">Reference proteome</keyword>
<comment type="caution">
    <text evidence="1">The sequence shown here is derived from an EMBL/GenBank/DDBJ whole genome shotgun (WGS) entry which is preliminary data.</text>
</comment>
<protein>
    <submittedName>
        <fullName evidence="1">Uncharacterized protein</fullName>
    </submittedName>
</protein>
<reference evidence="1" key="1">
    <citation type="journal article" date="2019" name="bioRxiv">
        <title>The Genome of the Zebra Mussel, Dreissena polymorpha: A Resource for Invasive Species Research.</title>
        <authorList>
            <person name="McCartney M.A."/>
            <person name="Auch B."/>
            <person name="Kono T."/>
            <person name="Mallez S."/>
            <person name="Zhang Y."/>
            <person name="Obille A."/>
            <person name="Becker A."/>
            <person name="Abrahante J.E."/>
            <person name="Garbe J."/>
            <person name="Badalamenti J.P."/>
            <person name="Herman A."/>
            <person name="Mangelson H."/>
            <person name="Liachko I."/>
            <person name="Sullivan S."/>
            <person name="Sone E.D."/>
            <person name="Koren S."/>
            <person name="Silverstein K.A.T."/>
            <person name="Beckman K.B."/>
            <person name="Gohl D.M."/>
        </authorList>
    </citation>
    <scope>NUCLEOTIDE SEQUENCE</scope>
    <source>
        <strain evidence="1">Duluth1</strain>
        <tissue evidence="1">Whole animal</tissue>
    </source>
</reference>